<name>A0ABV6H6D9_9ACTN</name>
<dbReference type="EMBL" id="JBHLWV010000016">
    <property type="protein sequence ID" value="MFC0314442.1"/>
    <property type="molecule type" value="Genomic_DNA"/>
</dbReference>
<feature type="region of interest" description="Disordered" evidence="1">
    <location>
        <begin position="1"/>
        <end position="26"/>
    </location>
</feature>
<evidence type="ECO:0000256" key="1">
    <source>
        <dbReference type="SAM" id="MobiDB-lite"/>
    </source>
</evidence>
<dbReference type="NCBIfam" id="NF047352">
    <property type="entry name" value="P_loop_sacsin"/>
    <property type="match status" value="1"/>
</dbReference>
<organism evidence="2 3">
    <name type="scientific">Gordonia phosphorivorans</name>
    <dbReference type="NCBI Taxonomy" id="1056982"/>
    <lineage>
        <taxon>Bacteria</taxon>
        <taxon>Bacillati</taxon>
        <taxon>Actinomycetota</taxon>
        <taxon>Actinomycetes</taxon>
        <taxon>Mycobacteriales</taxon>
        <taxon>Gordoniaceae</taxon>
        <taxon>Gordonia</taxon>
    </lineage>
</organism>
<protein>
    <submittedName>
        <fullName evidence="2">Sacsin N-terminal ATP-binding-like domain-containing protein</fullName>
    </submittedName>
</protein>
<proteinExistence type="predicted"/>
<comment type="caution">
    <text evidence="2">The sequence shown here is derived from an EMBL/GenBank/DDBJ whole genome shotgun (WGS) entry which is preliminary data.</text>
</comment>
<keyword evidence="3" id="KW-1185">Reference proteome</keyword>
<sequence>MTPSPADTDPADPFGPPDPFGTADPFGTGALRAAALSAWRDSPTRLAEDVAAEAELLQIGYRDRWFTELAANAADAASAVDTPGRMRVHADGTALRVANTGAPLSAAGVRALTALRVSPKKDAPDRAGGAVGRFGVGFRSTGFVDRVELLSVSGSILFDRGATVAAVADVLGRTPAAVPGQRLAWPSTQAPSPGYATEAVLHCGDAEQVRSLLAQADAEAPDLLLELPALVEIDVGGTVYRRRDERDHVSIEADGRVHRRWLRAGAGRTQWLVPVDGDRIRPLTDDVLRSPTPTQIPLSLPARLITDLPVTPDRRGLHPDAEPAVAAAGYPDLVAAAPADQRHLLVPAPAFAAGVEDGQLRSAVLAALSARRWVPGVDGRELAPERTLVLRGFTPALAELLGEALDPLAHPVVSDGPAAAAVLRLGGRELGLAELADLLSGLDRAPSWWGRLYEALDPLVSGPEATTELGALPIPRADGRLHRGPRGVHLLDLPGEHELVLDWVPTVHPAAHHPLLERLGVARLTLSEVLAHPGLEQEFAAVQGADAYDDQGQEDLADVVLRLLDATDADPVVPAWLGALEVPDTHGELRPVDELLLPDSPLASVLAEDAPLGVVDPAFVAAYGARPLRRLGAGWGFTLVRDDLPTAPEHDLDAEDRWWDGLPVPSETLRAVRDLELVSADRWGAALDLMARDPEIAPELADPAGYTVWWLRRFAEVTPGTPLRLTAHPDDDRWRGLFAPLAHPAADALTALLVGAEPDAGDDAGDWLAALADPRRTVAPGVAARAHAAVVAAHRAGRFTLDDLEVPAGLRTLDGSVSADGLIVDQPWWVPVVPPQIAVLAGTHPQARVAADFAALVDAPLASEELSVRVASSGRPLDPDSAQAVRLAATLGWELTGPLVVHDELVVAVFDADDRERRVRVPRWKDDTGAMHVEGCVP</sequence>
<feature type="compositionally biased region" description="Low complexity" evidence="1">
    <location>
        <begin position="1"/>
        <end position="12"/>
    </location>
</feature>
<evidence type="ECO:0000313" key="2">
    <source>
        <dbReference type="EMBL" id="MFC0314442.1"/>
    </source>
</evidence>
<accession>A0ABV6H6D9</accession>
<dbReference type="Proteomes" id="UP001589783">
    <property type="component" value="Unassembled WGS sequence"/>
</dbReference>
<evidence type="ECO:0000313" key="3">
    <source>
        <dbReference type="Proteomes" id="UP001589783"/>
    </source>
</evidence>
<reference evidence="2 3" key="1">
    <citation type="submission" date="2024-09" db="EMBL/GenBank/DDBJ databases">
        <authorList>
            <person name="Sun Q."/>
            <person name="Mori K."/>
        </authorList>
    </citation>
    <scope>NUCLEOTIDE SEQUENCE [LARGE SCALE GENOMIC DNA]</scope>
    <source>
        <strain evidence="2 3">CCM 7957</strain>
    </source>
</reference>
<dbReference type="RefSeq" id="WP_382362231.1">
    <property type="nucleotide sequence ID" value="NZ_JBHLWV010000016.1"/>
</dbReference>
<gene>
    <name evidence="2" type="ORF">ACFFJD_06190</name>
</gene>